<dbReference type="PANTHER" id="PTHR18901:SF38">
    <property type="entry name" value="PSEUDOURIDINE-5'-PHOSPHATASE"/>
    <property type="match status" value="1"/>
</dbReference>
<comment type="caution">
    <text evidence="1">The sequence shown here is derived from an EMBL/GenBank/DDBJ whole genome shotgun (WGS) entry which is preliminary data.</text>
</comment>
<evidence type="ECO:0000313" key="2">
    <source>
        <dbReference type="EMBL" id="MBM2415892.1"/>
    </source>
</evidence>
<dbReference type="InterPro" id="IPR036412">
    <property type="entry name" value="HAD-like_sf"/>
</dbReference>
<dbReference type="InterPro" id="IPR006439">
    <property type="entry name" value="HAD-SF_hydro_IA"/>
</dbReference>
<dbReference type="Pfam" id="PF00702">
    <property type="entry name" value="Hydrolase"/>
    <property type="match status" value="1"/>
</dbReference>
<accession>A0A9Q2RYL1</accession>
<dbReference type="Gene3D" id="3.40.50.1000">
    <property type="entry name" value="HAD superfamily/HAD-like"/>
    <property type="match status" value="1"/>
</dbReference>
<dbReference type="SFLD" id="SFLDS00003">
    <property type="entry name" value="Haloacid_Dehalogenase"/>
    <property type="match status" value="1"/>
</dbReference>
<dbReference type="RefSeq" id="WP_138488104.1">
    <property type="nucleotide sequence ID" value="NZ_JAFBWU010000002.1"/>
</dbReference>
<dbReference type="NCBIfam" id="TIGR01509">
    <property type="entry name" value="HAD-SF-IA-v3"/>
    <property type="match status" value="1"/>
</dbReference>
<dbReference type="AlphaFoldDB" id="A0A9Q2RYL1"/>
<dbReference type="Proteomes" id="UP000755667">
    <property type="component" value="Unassembled WGS sequence"/>
</dbReference>
<dbReference type="SFLD" id="SFLDG01129">
    <property type="entry name" value="C1.5:_HAD__Beta-PGM__Phosphata"/>
    <property type="match status" value="1"/>
</dbReference>
<dbReference type="InterPro" id="IPR023198">
    <property type="entry name" value="PGP-like_dom2"/>
</dbReference>
<proteinExistence type="predicted"/>
<name>A0A9Q2RYL1_9RHOB</name>
<dbReference type="Proteomes" id="UP000809440">
    <property type="component" value="Unassembled WGS sequence"/>
</dbReference>
<evidence type="ECO:0000313" key="4">
    <source>
        <dbReference type="Proteomes" id="UP000809440"/>
    </source>
</evidence>
<dbReference type="SUPFAM" id="SSF56784">
    <property type="entry name" value="HAD-like"/>
    <property type="match status" value="1"/>
</dbReference>
<sequence>MPPAIIFDLDGCLVENEVLSLKAIADEAHRLGAKGLNPRDLGKEVLGLKMSRIAEWVGNRAGRPAPEDFAQLIDRILMDQYPTDLNPIDGAYDLLSALHHAGCHMAVATGSSKARMALALRTTSLDGFFEGRACSSDQVEHGKPAPDLFLLAAKVIGRAPGDCLVIEDSPHGVEGALAAGMTPVGFVGGGHLEGRRDDHADILRRAGCVRVVDRLKDFGALVLSGHLTK</sequence>
<keyword evidence="4" id="KW-1185">Reference proteome</keyword>
<evidence type="ECO:0000313" key="3">
    <source>
        <dbReference type="Proteomes" id="UP000755667"/>
    </source>
</evidence>
<dbReference type="Gene3D" id="1.10.150.240">
    <property type="entry name" value="Putative phosphatase, domain 2"/>
    <property type="match status" value="1"/>
</dbReference>
<gene>
    <name evidence="1" type="ORF">JQX41_02835</name>
    <name evidence="2" type="ORF">JQX48_02835</name>
</gene>
<dbReference type="EMBL" id="JAFBXE010000002">
    <property type="protein sequence ID" value="MBM2411225.1"/>
    <property type="molecule type" value="Genomic_DNA"/>
</dbReference>
<dbReference type="PANTHER" id="PTHR18901">
    <property type="entry name" value="2-DEOXYGLUCOSE-6-PHOSPHATE PHOSPHATASE 2"/>
    <property type="match status" value="1"/>
</dbReference>
<evidence type="ECO:0000313" key="1">
    <source>
        <dbReference type="EMBL" id="MBM2411225.1"/>
    </source>
</evidence>
<dbReference type="InterPro" id="IPR023214">
    <property type="entry name" value="HAD_sf"/>
</dbReference>
<organism evidence="1 3">
    <name type="scientific">Marivita cryptomonadis</name>
    <dbReference type="NCBI Taxonomy" id="505252"/>
    <lineage>
        <taxon>Bacteria</taxon>
        <taxon>Pseudomonadati</taxon>
        <taxon>Pseudomonadota</taxon>
        <taxon>Alphaproteobacteria</taxon>
        <taxon>Rhodobacterales</taxon>
        <taxon>Roseobacteraceae</taxon>
        <taxon>Marivita</taxon>
    </lineage>
</organism>
<protein>
    <submittedName>
        <fullName evidence="1">HAD family phosphatase</fullName>
    </submittedName>
</protein>
<dbReference type="EMBL" id="JAFBXF010000002">
    <property type="protein sequence ID" value="MBM2415892.1"/>
    <property type="molecule type" value="Genomic_DNA"/>
</dbReference>
<reference evidence="1 4" key="1">
    <citation type="submission" date="2021-01" db="EMBL/GenBank/DDBJ databases">
        <title>Diatom-associated Roseobacters Show Island Model of Population Structure.</title>
        <authorList>
            <person name="Qu L."/>
            <person name="Feng X."/>
            <person name="Chen Y."/>
            <person name="Li L."/>
            <person name="Wang X."/>
            <person name="Hu Z."/>
            <person name="Wang H."/>
            <person name="Luo H."/>
        </authorList>
    </citation>
    <scope>NUCLEOTIDE SEQUENCE</scope>
    <source>
        <strain evidence="2 4">CC28-63</strain>
        <strain evidence="1">CC28-69</strain>
    </source>
</reference>